<evidence type="ECO:0000256" key="10">
    <source>
        <dbReference type="RuleBase" id="RU367011"/>
    </source>
</evidence>
<dbReference type="Proteomes" id="UP001321445">
    <property type="component" value="Chromosome"/>
</dbReference>
<comment type="catalytic activity">
    <reaction evidence="9 10">
        <text>hydrogencarbonate + H(+) = CO2 + H2O</text>
        <dbReference type="Rhea" id="RHEA:10748"/>
        <dbReference type="ChEBI" id="CHEBI:15377"/>
        <dbReference type="ChEBI" id="CHEBI:15378"/>
        <dbReference type="ChEBI" id="CHEBI:16526"/>
        <dbReference type="ChEBI" id="CHEBI:17544"/>
        <dbReference type="EC" id="4.2.1.1"/>
    </reaction>
</comment>
<evidence type="ECO:0000256" key="4">
    <source>
        <dbReference type="ARBA" id="ARBA00012925"/>
    </source>
</evidence>
<evidence type="ECO:0000313" key="13">
    <source>
        <dbReference type="Proteomes" id="UP001321445"/>
    </source>
</evidence>
<dbReference type="Pfam" id="PF00194">
    <property type="entry name" value="Carb_anhydrase"/>
    <property type="match status" value="1"/>
</dbReference>
<dbReference type="SMART" id="SM01057">
    <property type="entry name" value="Carb_anhydrase"/>
    <property type="match status" value="1"/>
</dbReference>
<dbReference type="PROSITE" id="PS51144">
    <property type="entry name" value="ALPHA_CA_2"/>
    <property type="match status" value="1"/>
</dbReference>
<protein>
    <recommendedName>
        <fullName evidence="5 10">Carbonic anhydrase</fullName>
        <ecNumber evidence="4 10">4.2.1.1</ecNumber>
    </recommendedName>
</protein>
<dbReference type="EMBL" id="AP027370">
    <property type="protein sequence ID" value="BDY12160.1"/>
    <property type="molecule type" value="Genomic_DNA"/>
</dbReference>
<dbReference type="InterPro" id="IPR001148">
    <property type="entry name" value="CA_dom"/>
</dbReference>
<evidence type="ECO:0000256" key="3">
    <source>
        <dbReference type="ARBA" id="ARBA00010718"/>
    </source>
</evidence>
<comment type="cofactor">
    <cofactor evidence="1 10">
        <name>Zn(2+)</name>
        <dbReference type="ChEBI" id="CHEBI:29105"/>
    </cofactor>
</comment>
<organism evidence="12 13">
    <name type="scientific">Hydrogenimonas cancrithermarum</name>
    <dbReference type="NCBI Taxonomy" id="2993563"/>
    <lineage>
        <taxon>Bacteria</taxon>
        <taxon>Pseudomonadati</taxon>
        <taxon>Campylobacterota</taxon>
        <taxon>Epsilonproteobacteria</taxon>
        <taxon>Campylobacterales</taxon>
        <taxon>Hydrogenimonadaceae</taxon>
        <taxon>Hydrogenimonas</taxon>
    </lineage>
</organism>
<dbReference type="SUPFAM" id="SSF51069">
    <property type="entry name" value="Carbonic anhydrase"/>
    <property type="match status" value="1"/>
</dbReference>
<feature type="signal peptide" evidence="10">
    <location>
        <begin position="1"/>
        <end position="20"/>
    </location>
</feature>
<comment type="function">
    <text evidence="2 10">Reversible hydration of carbon dioxide.</text>
</comment>
<dbReference type="EC" id="4.2.1.1" evidence="4 10"/>
<comment type="similarity">
    <text evidence="3 10">Belongs to the alpha-carbonic anhydrase family.</text>
</comment>
<gene>
    <name evidence="12" type="ORF">HCR_04720</name>
</gene>
<keyword evidence="10" id="KW-0732">Signal</keyword>
<dbReference type="RefSeq" id="WP_286337363.1">
    <property type="nucleotide sequence ID" value="NZ_AP027370.1"/>
</dbReference>
<dbReference type="CDD" id="cd03124">
    <property type="entry name" value="alpha_CA_prokaryotic_like"/>
    <property type="match status" value="1"/>
</dbReference>
<evidence type="ECO:0000256" key="5">
    <source>
        <dbReference type="ARBA" id="ARBA00014628"/>
    </source>
</evidence>
<evidence type="ECO:0000256" key="6">
    <source>
        <dbReference type="ARBA" id="ARBA00022723"/>
    </source>
</evidence>
<keyword evidence="7 10" id="KW-0862">Zinc</keyword>
<dbReference type="InterPro" id="IPR018338">
    <property type="entry name" value="Carbonic_anhydrase_a-class_CS"/>
</dbReference>
<feature type="domain" description="Alpha-carbonic anhydrase" evidence="11">
    <location>
        <begin position="25"/>
        <end position="249"/>
    </location>
</feature>
<evidence type="ECO:0000256" key="9">
    <source>
        <dbReference type="ARBA" id="ARBA00048348"/>
    </source>
</evidence>
<keyword evidence="6 10" id="KW-0479">Metal-binding</keyword>
<dbReference type="InterPro" id="IPR023561">
    <property type="entry name" value="Carbonic_anhydrase_a-class"/>
</dbReference>
<name>A0ABM8FL81_9BACT</name>
<reference evidence="12 13" key="1">
    <citation type="submission" date="2023-03" db="EMBL/GenBank/DDBJ databases">
        <title>Description of Hydrogenimonas sp. ISO32.</title>
        <authorList>
            <person name="Mino S."/>
            <person name="Fukazawa S."/>
            <person name="Sawabe T."/>
        </authorList>
    </citation>
    <scope>NUCLEOTIDE SEQUENCE [LARGE SCALE GENOMIC DNA]</scope>
    <source>
        <strain evidence="12 13">ISO32</strain>
    </source>
</reference>
<accession>A0ABM8FL81</accession>
<dbReference type="InterPro" id="IPR036398">
    <property type="entry name" value="CA_dom_sf"/>
</dbReference>
<proteinExistence type="inferred from homology"/>
<evidence type="ECO:0000313" key="12">
    <source>
        <dbReference type="EMBL" id="BDY12160.1"/>
    </source>
</evidence>
<sequence length="249" mass="28171">MKKMMSLLLGSIIVTTFAMSESHTIHWGYSGHGGPEYWGELSDDFKICMIGRNQSPIDIVVEKSFETDLPDIVFNYRSAALDVVDNGHTEQVDINHGSYILLDGIKFELKQFHFHTPSENRIDGKSFPLEAHFVHADEHGNLAVVALMFSYGAENPVLKRIWSKLPERVGEKKHCSLSADEIMQLLPKDKAYYRFNGSLTTPPCSEGVRWLVIKQPVTISKAQVQKFAKIMHHANNRPVQPINARVILK</sequence>
<dbReference type="InterPro" id="IPR041891">
    <property type="entry name" value="Alpha_CA_prokaryot-like"/>
</dbReference>
<keyword evidence="8 10" id="KW-0456">Lyase</keyword>
<keyword evidence="13" id="KW-1185">Reference proteome</keyword>
<dbReference type="PANTHER" id="PTHR18952:SF265">
    <property type="entry name" value="CARBONIC ANHYDRASE"/>
    <property type="match status" value="1"/>
</dbReference>
<evidence type="ECO:0000256" key="2">
    <source>
        <dbReference type="ARBA" id="ARBA00002904"/>
    </source>
</evidence>
<dbReference type="PANTHER" id="PTHR18952">
    <property type="entry name" value="CARBONIC ANHYDRASE"/>
    <property type="match status" value="1"/>
</dbReference>
<evidence type="ECO:0000256" key="7">
    <source>
        <dbReference type="ARBA" id="ARBA00022833"/>
    </source>
</evidence>
<dbReference type="PROSITE" id="PS00162">
    <property type="entry name" value="ALPHA_CA_1"/>
    <property type="match status" value="1"/>
</dbReference>
<evidence type="ECO:0000259" key="11">
    <source>
        <dbReference type="PROSITE" id="PS51144"/>
    </source>
</evidence>
<evidence type="ECO:0000256" key="1">
    <source>
        <dbReference type="ARBA" id="ARBA00001947"/>
    </source>
</evidence>
<dbReference type="Gene3D" id="3.10.200.10">
    <property type="entry name" value="Alpha carbonic anhydrase"/>
    <property type="match status" value="1"/>
</dbReference>
<feature type="chain" id="PRO_5044988512" description="Carbonic anhydrase" evidence="10">
    <location>
        <begin position="21"/>
        <end position="249"/>
    </location>
</feature>
<evidence type="ECO:0000256" key="8">
    <source>
        <dbReference type="ARBA" id="ARBA00023239"/>
    </source>
</evidence>